<evidence type="ECO:0000313" key="3">
    <source>
        <dbReference type="Proteomes" id="UP001153328"/>
    </source>
</evidence>
<feature type="compositionally biased region" description="Low complexity" evidence="1">
    <location>
        <begin position="67"/>
        <end position="80"/>
    </location>
</feature>
<sequence>MEQLLRQHGDRDRPRRHRDLVLPPEQYEDPQRLGQGRYGHRLFGQHGQHHGAAPPSGGTAGRRLTDRPAAVAAQARPRPALRTGAEPARTRPAGTYSFSTGA</sequence>
<protein>
    <submittedName>
        <fullName evidence="2">Uncharacterized protein</fullName>
    </submittedName>
</protein>
<name>A0A9W4E633_9ACTN</name>
<reference evidence="2" key="1">
    <citation type="submission" date="2021-06" db="EMBL/GenBank/DDBJ databases">
        <authorList>
            <person name="Arsene-Ploetze F."/>
        </authorList>
    </citation>
    <scope>NUCLEOTIDE SEQUENCE</scope>
    <source>
        <strain evidence="2">SBRY1</strain>
    </source>
</reference>
<feature type="region of interest" description="Disordered" evidence="1">
    <location>
        <begin position="1"/>
        <end position="102"/>
    </location>
</feature>
<dbReference type="EMBL" id="CAJVAX010000001">
    <property type="protein sequence ID" value="CAG7600469.1"/>
    <property type="molecule type" value="Genomic_DNA"/>
</dbReference>
<dbReference type="AlphaFoldDB" id="A0A9W4E633"/>
<proteinExistence type="predicted"/>
<keyword evidence="3" id="KW-1185">Reference proteome</keyword>
<feature type="compositionally biased region" description="Basic and acidic residues" evidence="1">
    <location>
        <begin position="1"/>
        <end position="13"/>
    </location>
</feature>
<gene>
    <name evidence="2" type="ORF">SBRY_10329</name>
</gene>
<accession>A0A9W4E633</accession>
<evidence type="ECO:0000256" key="1">
    <source>
        <dbReference type="SAM" id="MobiDB-lite"/>
    </source>
</evidence>
<organism evidence="2 3">
    <name type="scientific">Actinacidiphila bryophytorum</name>
    <dbReference type="NCBI Taxonomy" id="1436133"/>
    <lineage>
        <taxon>Bacteria</taxon>
        <taxon>Bacillati</taxon>
        <taxon>Actinomycetota</taxon>
        <taxon>Actinomycetes</taxon>
        <taxon>Kitasatosporales</taxon>
        <taxon>Streptomycetaceae</taxon>
        <taxon>Actinacidiphila</taxon>
    </lineage>
</organism>
<dbReference type="Proteomes" id="UP001153328">
    <property type="component" value="Unassembled WGS sequence"/>
</dbReference>
<evidence type="ECO:0000313" key="2">
    <source>
        <dbReference type="EMBL" id="CAG7600469.1"/>
    </source>
</evidence>
<comment type="caution">
    <text evidence="2">The sequence shown here is derived from an EMBL/GenBank/DDBJ whole genome shotgun (WGS) entry which is preliminary data.</text>
</comment>